<sequence>METDRGAGGVAARWDARYAAAGPEGPFGGAPNAWMQMALARPGVAPRSALMLADGDGRNGAWLAGRGLAVTALDISAEATRRAAARDRAAAAGGGSVMRIVADLETWAPPAGAAWDLATLLYLQGPGALRRRALALAAGALAPGGWLLVEGFAAVAGRPAMGPDDQDKRYRQEDLAAAAAGLEIVEALAGAVLLDEGARHQGPAEVVRLLARRPG</sequence>
<dbReference type="Proteomes" id="UP001239909">
    <property type="component" value="Unassembled WGS sequence"/>
</dbReference>
<accession>A0ABQ6LTR5</accession>
<name>A0ABQ6LTR5_9RHOB</name>
<dbReference type="Pfam" id="PF13649">
    <property type="entry name" value="Methyltransf_25"/>
    <property type="match status" value="1"/>
</dbReference>
<proteinExistence type="predicted"/>
<evidence type="ECO:0000259" key="1">
    <source>
        <dbReference type="Pfam" id="PF13649"/>
    </source>
</evidence>
<dbReference type="Gene3D" id="3.40.50.150">
    <property type="entry name" value="Vaccinia Virus protein VP39"/>
    <property type="match status" value="1"/>
</dbReference>
<evidence type="ECO:0000313" key="3">
    <source>
        <dbReference type="Proteomes" id="UP001239909"/>
    </source>
</evidence>
<dbReference type="InterPro" id="IPR041698">
    <property type="entry name" value="Methyltransf_25"/>
</dbReference>
<gene>
    <name evidence="2" type="ORF">LNKW23_46570</name>
</gene>
<feature type="domain" description="Methyltransferase" evidence="1">
    <location>
        <begin position="50"/>
        <end position="145"/>
    </location>
</feature>
<evidence type="ECO:0000313" key="2">
    <source>
        <dbReference type="EMBL" id="GMG85437.1"/>
    </source>
</evidence>
<dbReference type="RefSeq" id="WP_285674794.1">
    <property type="nucleotide sequence ID" value="NZ_BSYI01000066.1"/>
</dbReference>
<dbReference type="SUPFAM" id="SSF53335">
    <property type="entry name" value="S-adenosyl-L-methionine-dependent methyltransferases"/>
    <property type="match status" value="1"/>
</dbReference>
<dbReference type="InterPro" id="IPR029063">
    <property type="entry name" value="SAM-dependent_MTases_sf"/>
</dbReference>
<keyword evidence="3" id="KW-1185">Reference proteome</keyword>
<dbReference type="EMBL" id="BSYI01000066">
    <property type="protein sequence ID" value="GMG85437.1"/>
    <property type="molecule type" value="Genomic_DNA"/>
</dbReference>
<organism evidence="2 3">
    <name type="scientific">Paralimibaculum aggregatum</name>
    <dbReference type="NCBI Taxonomy" id="3036245"/>
    <lineage>
        <taxon>Bacteria</taxon>
        <taxon>Pseudomonadati</taxon>
        <taxon>Pseudomonadota</taxon>
        <taxon>Alphaproteobacteria</taxon>
        <taxon>Rhodobacterales</taxon>
        <taxon>Paracoccaceae</taxon>
        <taxon>Paralimibaculum</taxon>
    </lineage>
</organism>
<comment type="caution">
    <text evidence="2">The sequence shown here is derived from an EMBL/GenBank/DDBJ whole genome shotgun (WGS) entry which is preliminary data.</text>
</comment>
<reference evidence="2 3" key="1">
    <citation type="submission" date="2023-04" db="EMBL/GenBank/DDBJ databases">
        <title>Marinoamorphus aggregata gen. nov., sp. Nov., isolate from tissue of brittle star Ophioplocus japonicus.</title>
        <authorList>
            <person name="Kawano K."/>
            <person name="Sawayama S."/>
            <person name="Nakagawa S."/>
        </authorList>
    </citation>
    <scope>NUCLEOTIDE SEQUENCE [LARGE SCALE GENOMIC DNA]</scope>
    <source>
        <strain evidence="2 3">NKW23</strain>
    </source>
</reference>
<protein>
    <recommendedName>
        <fullName evidence="1">Methyltransferase domain-containing protein</fullName>
    </recommendedName>
</protein>